<evidence type="ECO:0000259" key="6">
    <source>
        <dbReference type="Pfam" id="PF08442"/>
    </source>
</evidence>
<dbReference type="InterPro" id="IPR005809">
    <property type="entry name" value="Succ_CoA_ligase-like_bsu"/>
</dbReference>
<evidence type="ECO:0000256" key="4">
    <source>
        <dbReference type="ARBA" id="ARBA00022842"/>
    </source>
</evidence>
<dbReference type="InterPro" id="IPR016102">
    <property type="entry name" value="Succinyl-CoA_synth-like"/>
</dbReference>
<evidence type="ECO:0000259" key="5">
    <source>
        <dbReference type="Pfam" id="PF00549"/>
    </source>
</evidence>
<feature type="domain" description="ATP-grasp fold succinyl-CoA synthetase-type" evidence="6">
    <location>
        <begin position="3"/>
        <end position="189"/>
    </location>
</feature>
<feature type="domain" description="ATP-citrate synthase/succinyl-CoA ligase C-terminal" evidence="5">
    <location>
        <begin position="252"/>
        <end position="362"/>
    </location>
</feature>
<evidence type="ECO:0000256" key="1">
    <source>
        <dbReference type="ARBA" id="ARBA00022598"/>
    </source>
</evidence>
<gene>
    <name evidence="7" type="ORF">MGWOODY_XGa2089</name>
</gene>
<protein>
    <submittedName>
        <fullName evidence="7">Succinyl-CoA ligase [ADP-forming] beta chain</fullName>
        <ecNumber evidence="7">6.2.1.5</ecNumber>
    </submittedName>
</protein>
<reference evidence="7" key="1">
    <citation type="submission" date="2015-10" db="EMBL/GenBank/DDBJ databases">
        <authorList>
            <person name="Gilbert D.G."/>
        </authorList>
    </citation>
    <scope>NUCLEOTIDE SEQUENCE</scope>
</reference>
<dbReference type="GO" id="GO:0006104">
    <property type="term" value="P:succinyl-CoA metabolic process"/>
    <property type="evidence" value="ECO:0007669"/>
    <property type="project" value="TreeGrafter"/>
</dbReference>
<evidence type="ECO:0000313" key="7">
    <source>
        <dbReference type="EMBL" id="CUS55021.1"/>
    </source>
</evidence>
<dbReference type="AlphaFoldDB" id="A0A160TW42"/>
<keyword evidence="3" id="KW-0547">Nucleotide-binding</keyword>
<dbReference type="Gene3D" id="3.30.470.20">
    <property type="entry name" value="ATP-grasp fold, B domain"/>
    <property type="match status" value="1"/>
</dbReference>
<dbReference type="Gene3D" id="3.40.50.261">
    <property type="entry name" value="Succinyl-CoA synthetase domains"/>
    <property type="match status" value="1"/>
</dbReference>
<organism evidence="7">
    <name type="scientific">hydrothermal vent metagenome</name>
    <dbReference type="NCBI Taxonomy" id="652676"/>
    <lineage>
        <taxon>unclassified sequences</taxon>
        <taxon>metagenomes</taxon>
        <taxon>ecological metagenomes</taxon>
    </lineage>
</organism>
<evidence type="ECO:0000256" key="2">
    <source>
        <dbReference type="ARBA" id="ARBA00022723"/>
    </source>
</evidence>
<keyword evidence="2" id="KW-0479">Metal-binding</keyword>
<dbReference type="EMBL" id="CZRL01000120">
    <property type="protein sequence ID" value="CUS55021.1"/>
    <property type="molecule type" value="Genomic_DNA"/>
</dbReference>
<dbReference type="InterPro" id="IPR005811">
    <property type="entry name" value="SUCC_ACL_C"/>
</dbReference>
<dbReference type="Gene3D" id="3.30.1490.20">
    <property type="entry name" value="ATP-grasp fold, A domain"/>
    <property type="match status" value="1"/>
</dbReference>
<dbReference type="GO" id="GO:0042709">
    <property type="term" value="C:succinate-CoA ligase complex"/>
    <property type="evidence" value="ECO:0007669"/>
    <property type="project" value="TreeGrafter"/>
</dbReference>
<dbReference type="PIRSF" id="PIRSF001554">
    <property type="entry name" value="SucCS_beta"/>
    <property type="match status" value="1"/>
</dbReference>
<dbReference type="Pfam" id="PF08442">
    <property type="entry name" value="ATP-grasp_2"/>
    <property type="match status" value="1"/>
</dbReference>
<dbReference type="GO" id="GO:0005524">
    <property type="term" value="F:ATP binding"/>
    <property type="evidence" value="ECO:0007669"/>
    <property type="project" value="InterPro"/>
</dbReference>
<dbReference type="InterPro" id="IPR013650">
    <property type="entry name" value="ATP-grasp_succ-CoA_synth-type"/>
</dbReference>
<dbReference type="GO" id="GO:0046872">
    <property type="term" value="F:metal ion binding"/>
    <property type="evidence" value="ECO:0007669"/>
    <property type="project" value="UniProtKB-KW"/>
</dbReference>
<dbReference type="PANTHER" id="PTHR11815:SF10">
    <property type="entry name" value="SUCCINATE--COA LIGASE [GDP-FORMING] SUBUNIT BETA, MITOCHONDRIAL"/>
    <property type="match status" value="1"/>
</dbReference>
<proteinExistence type="predicted"/>
<sequence>MLLLEHDGKTLLGRYGLATPPGIWVKAEDEVTSNGLPDGPWIVKAQAATGGRGKAGGIRPCEDPAQLESIVQELCSQLINGVPVQGCRIESKVDATRECYLSLSLNPITGLVDILVSPAGGVEIESSVSKGKTLHRASAIPDPADIVATGTPLFKALNADNQMLSTILERLADAFLGLEALLVEINPLFILPDQSCLLGDAKVVLDANAFTRQPHLERFLADRAVDYPEAVLKHKHGFDFIVTDPQGSVGLLTTGAGLSMMLCDELHDRGLSPYNFCDIRTGGLRDDPQRLIDVLTWISAGINTKVILINVFGGITDLGVFARLLIQAMDRLPQPHLPVIARLIGPNQDEANTLLRASSLQISLHQDLSPALDDTGTRVGRTLP</sequence>
<dbReference type="SUPFAM" id="SSF56059">
    <property type="entry name" value="Glutathione synthetase ATP-binding domain-like"/>
    <property type="match status" value="1"/>
</dbReference>
<evidence type="ECO:0000256" key="3">
    <source>
        <dbReference type="ARBA" id="ARBA00022741"/>
    </source>
</evidence>
<accession>A0A160TW42</accession>
<dbReference type="GO" id="GO:0004775">
    <property type="term" value="F:succinate-CoA ligase (ADP-forming) activity"/>
    <property type="evidence" value="ECO:0007669"/>
    <property type="project" value="UniProtKB-EC"/>
</dbReference>
<name>A0A160TW42_9ZZZZ</name>
<dbReference type="EC" id="6.2.1.5" evidence="7"/>
<dbReference type="SUPFAM" id="SSF52210">
    <property type="entry name" value="Succinyl-CoA synthetase domains"/>
    <property type="match status" value="1"/>
</dbReference>
<dbReference type="PANTHER" id="PTHR11815">
    <property type="entry name" value="SUCCINYL-COA SYNTHETASE BETA CHAIN"/>
    <property type="match status" value="1"/>
</dbReference>
<dbReference type="InterPro" id="IPR013815">
    <property type="entry name" value="ATP_grasp_subdomain_1"/>
</dbReference>
<keyword evidence="1 7" id="KW-0436">Ligase</keyword>
<dbReference type="Pfam" id="PF00549">
    <property type="entry name" value="Ligase_CoA"/>
    <property type="match status" value="1"/>
</dbReference>
<dbReference type="GO" id="GO:0006099">
    <property type="term" value="P:tricarboxylic acid cycle"/>
    <property type="evidence" value="ECO:0007669"/>
    <property type="project" value="InterPro"/>
</dbReference>
<keyword evidence="4" id="KW-0460">Magnesium</keyword>